<dbReference type="Gene3D" id="1.10.10.60">
    <property type="entry name" value="Homeodomain-like"/>
    <property type="match status" value="1"/>
</dbReference>
<dbReference type="GO" id="GO:0005634">
    <property type="term" value="C:nucleus"/>
    <property type="evidence" value="ECO:0007669"/>
    <property type="project" value="UniProtKB-SubCell"/>
</dbReference>
<reference evidence="4 5" key="1">
    <citation type="submission" date="2024-05" db="EMBL/GenBank/DDBJ databases">
        <authorList>
            <person name="Wallberg A."/>
        </authorList>
    </citation>
    <scope>NUCLEOTIDE SEQUENCE [LARGE SCALE GENOMIC DNA]</scope>
</reference>
<dbReference type="InterPro" id="IPR050863">
    <property type="entry name" value="CenT-Element_Derived"/>
</dbReference>
<evidence type="ECO:0008006" key="6">
    <source>
        <dbReference type="Google" id="ProtNLM"/>
    </source>
</evidence>
<evidence type="ECO:0000313" key="4">
    <source>
        <dbReference type="EMBL" id="CAL4124319.1"/>
    </source>
</evidence>
<evidence type="ECO:0000313" key="5">
    <source>
        <dbReference type="Proteomes" id="UP001497623"/>
    </source>
</evidence>
<proteinExistence type="predicted"/>
<dbReference type="GO" id="GO:0003677">
    <property type="term" value="F:DNA binding"/>
    <property type="evidence" value="ECO:0007669"/>
    <property type="project" value="InterPro"/>
</dbReference>
<evidence type="ECO:0000259" key="2">
    <source>
        <dbReference type="Pfam" id="PF03184"/>
    </source>
</evidence>
<dbReference type="Pfam" id="PF05225">
    <property type="entry name" value="HTH_psq"/>
    <property type="match status" value="1"/>
</dbReference>
<keyword evidence="5" id="KW-1185">Reference proteome</keyword>
<comment type="subcellular location">
    <subcellularLocation>
        <location evidence="1">Nucleus</location>
    </subcellularLocation>
</comment>
<feature type="domain" description="DDE-1" evidence="2">
    <location>
        <begin position="226"/>
        <end position="366"/>
    </location>
</feature>
<feature type="domain" description="HTH psq-type" evidence="3">
    <location>
        <begin position="15"/>
        <end position="56"/>
    </location>
</feature>
<dbReference type="Proteomes" id="UP001497623">
    <property type="component" value="Unassembled WGS sequence"/>
</dbReference>
<accession>A0AAV2RF46</accession>
<name>A0AAV2RF46_MEGNR</name>
<dbReference type="SUPFAM" id="SSF46689">
    <property type="entry name" value="Homeodomain-like"/>
    <property type="match status" value="1"/>
</dbReference>
<comment type="caution">
    <text evidence="4">The sequence shown here is derived from an EMBL/GenBank/DDBJ whole genome shotgun (WGS) entry which is preliminary data.</text>
</comment>
<dbReference type="InterPro" id="IPR009057">
    <property type="entry name" value="Homeodomain-like_sf"/>
</dbReference>
<dbReference type="EMBL" id="CAXKWB010022413">
    <property type="protein sequence ID" value="CAL4124319.1"/>
    <property type="molecule type" value="Genomic_DNA"/>
</dbReference>
<gene>
    <name evidence="4" type="ORF">MNOR_LOCUS24422</name>
</gene>
<dbReference type="PANTHER" id="PTHR19303">
    <property type="entry name" value="TRANSPOSON"/>
    <property type="match status" value="1"/>
</dbReference>
<evidence type="ECO:0000259" key="3">
    <source>
        <dbReference type="Pfam" id="PF05225"/>
    </source>
</evidence>
<sequence length="530" mass="60176">MPPKVKIRRSYAQYTDEDLEAAIEKYRSGKGILSIRAVGREFQIPSSTLRAKLRETRPKKGKAGRRTLLTQAEELLLLNFIKESAKRALPVTRLTVMRAVRQITSEDAENDYPRDNFFPNSSLLGWWKGYTNRYPMIVYRTPENLSTAQKSVRGSIVKQWFSDVVSYLSENNLADILDDHTRIYNLDETGFSISPNSGKVLPVKGDKLCFAKVSKTAKKNAKKNITMLCTVRADGVLVPPMIIYPRKNTSVGIATQIGKVPEQYEFTVGQSDKGYITFESFYEYMINDFDTWLDSNNVKKPIIVFTDWHETRNNYHLSRALDAMGIYMIGLLPNTTHLLQPLGLAVFKPLKTGWSKAARAHVVKYDEYVNQATFANVAIPLCYEKITKENIVRGFEKCGLYPFESESPDYTKLLATAAQRKSNSTIFEGINHNGVMERSTQTKQPTPTQESNPAKEMLKVAYPCFSMESKDDMVSDLARYAPWCKMIRSMKFDVPCKSTSLSSASKQAIIPAFDKYKFFPEKREGKTEPG</sequence>
<dbReference type="InterPro" id="IPR007889">
    <property type="entry name" value="HTH_Psq"/>
</dbReference>
<evidence type="ECO:0000256" key="1">
    <source>
        <dbReference type="ARBA" id="ARBA00004123"/>
    </source>
</evidence>
<protein>
    <recommendedName>
        <fullName evidence="6">Transposase</fullName>
    </recommendedName>
</protein>
<dbReference type="Pfam" id="PF03184">
    <property type="entry name" value="DDE_1"/>
    <property type="match status" value="1"/>
</dbReference>
<dbReference type="InterPro" id="IPR004875">
    <property type="entry name" value="DDE_SF_endonuclease_dom"/>
</dbReference>
<dbReference type="PANTHER" id="PTHR19303:SF74">
    <property type="entry name" value="POGO TRANSPOSABLE ELEMENT WITH KRAB DOMAIN"/>
    <property type="match status" value="1"/>
</dbReference>
<organism evidence="4 5">
    <name type="scientific">Meganyctiphanes norvegica</name>
    <name type="common">Northern krill</name>
    <name type="synonym">Thysanopoda norvegica</name>
    <dbReference type="NCBI Taxonomy" id="48144"/>
    <lineage>
        <taxon>Eukaryota</taxon>
        <taxon>Metazoa</taxon>
        <taxon>Ecdysozoa</taxon>
        <taxon>Arthropoda</taxon>
        <taxon>Crustacea</taxon>
        <taxon>Multicrustacea</taxon>
        <taxon>Malacostraca</taxon>
        <taxon>Eumalacostraca</taxon>
        <taxon>Eucarida</taxon>
        <taxon>Euphausiacea</taxon>
        <taxon>Euphausiidae</taxon>
        <taxon>Meganyctiphanes</taxon>
    </lineage>
</organism>
<dbReference type="AlphaFoldDB" id="A0AAV2RF46"/>